<sequence length="305" mass="34281">MDIVSFSKAAKVEREVKQARDSYASLDGRLDAVSVGNVVSVRLKTELPTVGEAGRLYLVRQDSSNQNESTTYTYSSGEYVKVGGDRVSNHPENGTINLNGTKTVIYSHPETHSADMISDGSHNVIMTLDEREKLSNIELEANHYTHPDTHSADMISDGETHVSMTMDERKRLNVIDPWESISDLVDYTDVVTYFAFDMQGRVIRQVVTDNYTEQLVREPVLTLPASPEGYAQDDSFLVISIGEIYRYDGLDFVQLPTLVDVIYQYDDGGRLVAKSITRMGTTPVQTKFQYIYDSFGNRIAVKKYE</sequence>
<dbReference type="OrthoDB" id="2574890at2"/>
<name>A0A1R1BZ00_PAEAM</name>
<comment type="caution">
    <text evidence="1">The sequence shown here is derived from an EMBL/GenBank/DDBJ whole genome shotgun (WGS) entry which is preliminary data.</text>
</comment>
<accession>A0A1R1BZ00</accession>
<dbReference type="Proteomes" id="UP000187134">
    <property type="component" value="Unassembled WGS sequence"/>
</dbReference>
<reference evidence="1 2" key="1">
    <citation type="submission" date="2016-11" db="EMBL/GenBank/DDBJ databases">
        <title>Paenibacillus species isolates.</title>
        <authorList>
            <person name="Beno S.M."/>
        </authorList>
    </citation>
    <scope>NUCLEOTIDE SEQUENCE [LARGE SCALE GENOMIC DNA]</scope>
    <source>
        <strain evidence="1 2">FSL H8-0246</strain>
    </source>
</reference>
<protein>
    <submittedName>
        <fullName evidence="1">Uncharacterized protein</fullName>
    </submittedName>
</protein>
<dbReference type="RefSeq" id="WP_076331361.1">
    <property type="nucleotide sequence ID" value="NZ_MRTJ01000002.1"/>
</dbReference>
<evidence type="ECO:0000313" key="1">
    <source>
        <dbReference type="EMBL" id="OMF15045.1"/>
    </source>
</evidence>
<dbReference type="AlphaFoldDB" id="A0A1R1BZ00"/>
<evidence type="ECO:0000313" key="2">
    <source>
        <dbReference type="Proteomes" id="UP000187134"/>
    </source>
</evidence>
<dbReference type="EMBL" id="MRTJ01000002">
    <property type="protein sequence ID" value="OMF15045.1"/>
    <property type="molecule type" value="Genomic_DNA"/>
</dbReference>
<gene>
    <name evidence="1" type="ORF">BK131_09055</name>
</gene>
<proteinExistence type="predicted"/>
<organism evidence="1 2">
    <name type="scientific">Paenibacillus amylolyticus</name>
    <dbReference type="NCBI Taxonomy" id="1451"/>
    <lineage>
        <taxon>Bacteria</taxon>
        <taxon>Bacillati</taxon>
        <taxon>Bacillota</taxon>
        <taxon>Bacilli</taxon>
        <taxon>Bacillales</taxon>
        <taxon>Paenibacillaceae</taxon>
        <taxon>Paenibacillus</taxon>
    </lineage>
</organism>